<comment type="similarity">
    <text evidence="1 10">Belongs to the thymidylate kinase family.</text>
</comment>
<keyword evidence="6 10" id="KW-0547">Nucleotide-binding</keyword>
<evidence type="ECO:0000313" key="13">
    <source>
        <dbReference type="Proteomes" id="UP001384579"/>
    </source>
</evidence>
<evidence type="ECO:0000256" key="5">
    <source>
        <dbReference type="ARBA" id="ARBA00022727"/>
    </source>
</evidence>
<keyword evidence="5 10" id="KW-0545">Nucleotide biosynthesis</keyword>
<evidence type="ECO:0000313" key="12">
    <source>
        <dbReference type="EMBL" id="MEK0186045.1"/>
    </source>
</evidence>
<dbReference type="PROSITE" id="PS01331">
    <property type="entry name" value="THYMIDYLATE_KINASE"/>
    <property type="match status" value="1"/>
</dbReference>
<feature type="domain" description="Thymidylate kinase-like" evidence="11">
    <location>
        <begin position="8"/>
        <end position="201"/>
    </location>
</feature>
<comment type="caution">
    <text evidence="12">The sequence shown here is derived from an EMBL/GenBank/DDBJ whole genome shotgun (WGS) entry which is preliminary data.</text>
</comment>
<protein>
    <recommendedName>
        <fullName evidence="3 10">Thymidylate kinase</fullName>
        <ecNumber evidence="2 10">2.7.4.9</ecNumber>
    </recommendedName>
    <alternativeName>
        <fullName evidence="10">dTMP kinase</fullName>
    </alternativeName>
</protein>
<keyword evidence="13" id="KW-1185">Reference proteome</keyword>
<dbReference type="SUPFAM" id="SSF52540">
    <property type="entry name" value="P-loop containing nucleoside triphosphate hydrolases"/>
    <property type="match status" value="1"/>
</dbReference>
<evidence type="ECO:0000256" key="7">
    <source>
        <dbReference type="ARBA" id="ARBA00022777"/>
    </source>
</evidence>
<feature type="binding site" evidence="10">
    <location>
        <begin position="10"/>
        <end position="17"/>
    </location>
    <ligand>
        <name>ATP</name>
        <dbReference type="ChEBI" id="CHEBI:30616"/>
    </ligand>
</feature>
<dbReference type="CDD" id="cd01672">
    <property type="entry name" value="TMPK"/>
    <property type="match status" value="1"/>
</dbReference>
<evidence type="ECO:0000256" key="8">
    <source>
        <dbReference type="ARBA" id="ARBA00022840"/>
    </source>
</evidence>
<keyword evidence="8 10" id="KW-0067">ATP-binding</keyword>
<keyword evidence="7 10" id="KW-0418">Kinase</keyword>
<comment type="function">
    <text evidence="10">Phosphorylation of dTMP to form dTDP in both de novo and salvage pathways of dTTP synthesis.</text>
</comment>
<dbReference type="HAMAP" id="MF_00165">
    <property type="entry name" value="Thymidylate_kinase"/>
    <property type="match status" value="1"/>
</dbReference>
<sequence length="220" mass="24583">MAGKLIVFEGVEGAGKTTQMQRLIHWLPKNCFTIKNFAATREPGGTELGKALRRLLLEPGSEELVSNRAELLMYAADRSQHVETFLKPKLAQGTMILCDRFTDSTIAYQGYGRGINLDLIEQLNAIATGGLQSDLTFWLDIDVSKGLGRARARGECDRMEQADLAFHQRVQQGFSELTRQNPDRIMRINADRTEDEVAQEIQTILSSKLAAWGYGKSSEF</sequence>
<dbReference type="EC" id="2.7.4.9" evidence="2 10"/>
<evidence type="ECO:0000256" key="10">
    <source>
        <dbReference type="HAMAP-Rule" id="MF_00165"/>
    </source>
</evidence>
<dbReference type="Proteomes" id="UP001384579">
    <property type="component" value="Unassembled WGS sequence"/>
</dbReference>
<evidence type="ECO:0000256" key="1">
    <source>
        <dbReference type="ARBA" id="ARBA00009776"/>
    </source>
</evidence>
<dbReference type="PANTHER" id="PTHR10344:SF4">
    <property type="entry name" value="UMP-CMP KINASE 2, MITOCHONDRIAL"/>
    <property type="match status" value="1"/>
</dbReference>
<organism evidence="12 13">
    <name type="scientific">Microcoleus anatoxicus PTRS2</name>
    <dbReference type="NCBI Taxonomy" id="2705321"/>
    <lineage>
        <taxon>Bacteria</taxon>
        <taxon>Bacillati</taxon>
        <taxon>Cyanobacteriota</taxon>
        <taxon>Cyanophyceae</taxon>
        <taxon>Oscillatoriophycideae</taxon>
        <taxon>Oscillatoriales</taxon>
        <taxon>Microcoleaceae</taxon>
        <taxon>Microcoleus</taxon>
        <taxon>Microcoleus anatoxicus</taxon>
    </lineage>
</organism>
<keyword evidence="4 10" id="KW-0808">Transferase</keyword>
<name>A0ABU8YNP6_9CYAN</name>
<dbReference type="InterPro" id="IPR039430">
    <property type="entry name" value="Thymidylate_kin-like_dom"/>
</dbReference>
<dbReference type="Gene3D" id="3.40.50.300">
    <property type="entry name" value="P-loop containing nucleotide triphosphate hydrolases"/>
    <property type="match status" value="1"/>
</dbReference>
<dbReference type="RefSeq" id="WP_340525138.1">
    <property type="nucleotide sequence ID" value="NZ_JBBLXS010000175.1"/>
</dbReference>
<dbReference type="InterPro" id="IPR027417">
    <property type="entry name" value="P-loop_NTPase"/>
</dbReference>
<evidence type="ECO:0000256" key="2">
    <source>
        <dbReference type="ARBA" id="ARBA00012980"/>
    </source>
</evidence>
<proteinExistence type="inferred from homology"/>
<accession>A0ABU8YNP6</accession>
<reference evidence="12 13" key="1">
    <citation type="journal article" date="2020" name="Harmful Algae">
        <title>Molecular and morphological characterization of a novel dihydroanatoxin-a producing Microcoleus species (cyanobacteria) from the Russian River, California, USA.</title>
        <authorList>
            <person name="Conklin K.Y."/>
            <person name="Stancheva R."/>
            <person name="Otten T.G."/>
            <person name="Fadness R."/>
            <person name="Boyer G.L."/>
            <person name="Read B."/>
            <person name="Zhang X."/>
            <person name="Sheath R.G."/>
        </authorList>
    </citation>
    <scope>NUCLEOTIDE SEQUENCE [LARGE SCALE GENOMIC DNA]</scope>
    <source>
        <strain evidence="12 13">PTRS2</strain>
    </source>
</reference>
<evidence type="ECO:0000256" key="3">
    <source>
        <dbReference type="ARBA" id="ARBA00017144"/>
    </source>
</evidence>
<evidence type="ECO:0000259" key="11">
    <source>
        <dbReference type="Pfam" id="PF02223"/>
    </source>
</evidence>
<gene>
    <name evidence="10 12" type="primary">tmk</name>
    <name evidence="12" type="ORF">WMG39_14485</name>
</gene>
<dbReference type="Pfam" id="PF02223">
    <property type="entry name" value="Thymidylate_kin"/>
    <property type="match status" value="1"/>
</dbReference>
<comment type="catalytic activity">
    <reaction evidence="9 10">
        <text>dTMP + ATP = dTDP + ADP</text>
        <dbReference type="Rhea" id="RHEA:13517"/>
        <dbReference type="ChEBI" id="CHEBI:30616"/>
        <dbReference type="ChEBI" id="CHEBI:58369"/>
        <dbReference type="ChEBI" id="CHEBI:63528"/>
        <dbReference type="ChEBI" id="CHEBI:456216"/>
        <dbReference type="EC" id="2.7.4.9"/>
    </reaction>
</comment>
<evidence type="ECO:0000256" key="6">
    <source>
        <dbReference type="ARBA" id="ARBA00022741"/>
    </source>
</evidence>
<dbReference type="EMBL" id="JBBLXS010000175">
    <property type="protein sequence ID" value="MEK0186045.1"/>
    <property type="molecule type" value="Genomic_DNA"/>
</dbReference>
<dbReference type="PANTHER" id="PTHR10344">
    <property type="entry name" value="THYMIDYLATE KINASE"/>
    <property type="match status" value="1"/>
</dbReference>
<dbReference type="InterPro" id="IPR018094">
    <property type="entry name" value="Thymidylate_kinase"/>
</dbReference>
<evidence type="ECO:0000256" key="4">
    <source>
        <dbReference type="ARBA" id="ARBA00022679"/>
    </source>
</evidence>
<dbReference type="NCBIfam" id="TIGR00041">
    <property type="entry name" value="DTMP_kinase"/>
    <property type="match status" value="1"/>
</dbReference>
<evidence type="ECO:0000256" key="9">
    <source>
        <dbReference type="ARBA" id="ARBA00048743"/>
    </source>
</evidence>
<dbReference type="InterPro" id="IPR018095">
    <property type="entry name" value="Thymidylate_kin_CS"/>
</dbReference>
<dbReference type="GO" id="GO:0004798">
    <property type="term" value="F:dTMP kinase activity"/>
    <property type="evidence" value="ECO:0007669"/>
    <property type="project" value="UniProtKB-EC"/>
</dbReference>